<evidence type="ECO:0000256" key="12">
    <source>
        <dbReference type="ARBA" id="ARBA00023098"/>
    </source>
</evidence>
<evidence type="ECO:0000256" key="6">
    <source>
        <dbReference type="ARBA" id="ARBA00022692"/>
    </source>
</evidence>
<keyword evidence="6" id="KW-0812">Transmembrane</keyword>
<evidence type="ECO:0000256" key="9">
    <source>
        <dbReference type="ARBA" id="ARBA00022842"/>
    </source>
</evidence>
<evidence type="ECO:0000256" key="13">
    <source>
        <dbReference type="ARBA" id="ARBA00023136"/>
    </source>
</evidence>
<evidence type="ECO:0000256" key="7">
    <source>
        <dbReference type="ARBA" id="ARBA00022723"/>
    </source>
</evidence>
<keyword evidence="10" id="KW-0746">Sphingolipid metabolism</keyword>
<keyword evidence="16" id="KW-1185">Reference proteome</keyword>
<keyword evidence="12" id="KW-0443">Lipid metabolism</keyword>
<evidence type="ECO:0000256" key="2">
    <source>
        <dbReference type="ARBA" id="ARBA00004760"/>
    </source>
</evidence>
<evidence type="ECO:0000259" key="14">
    <source>
        <dbReference type="Pfam" id="PF03372"/>
    </source>
</evidence>
<dbReference type="AlphaFoldDB" id="A0A1B0DRC6"/>
<keyword evidence="13" id="KW-0472">Membrane</keyword>
<dbReference type="EC" id="3.1.4.12" evidence="5"/>
<evidence type="ECO:0000313" key="15">
    <source>
        <dbReference type="EnsemblMetazoa" id="PPAI011109-PA"/>
    </source>
</evidence>
<evidence type="ECO:0000256" key="1">
    <source>
        <dbReference type="ARBA" id="ARBA00004141"/>
    </source>
</evidence>
<reference evidence="15" key="1">
    <citation type="submission" date="2022-08" db="UniProtKB">
        <authorList>
            <consortium name="EnsemblMetazoa"/>
        </authorList>
    </citation>
    <scope>IDENTIFICATION</scope>
    <source>
        <strain evidence="15">Israel</strain>
    </source>
</reference>
<keyword evidence="11" id="KW-1133">Transmembrane helix</keyword>
<comment type="subcellular location">
    <subcellularLocation>
        <location evidence="1">Membrane</location>
        <topology evidence="1">Multi-pass membrane protein</topology>
    </subcellularLocation>
</comment>
<organism evidence="15 16">
    <name type="scientific">Phlebotomus papatasi</name>
    <name type="common">Sandfly</name>
    <dbReference type="NCBI Taxonomy" id="29031"/>
    <lineage>
        <taxon>Eukaryota</taxon>
        <taxon>Metazoa</taxon>
        <taxon>Ecdysozoa</taxon>
        <taxon>Arthropoda</taxon>
        <taxon>Hexapoda</taxon>
        <taxon>Insecta</taxon>
        <taxon>Pterygota</taxon>
        <taxon>Neoptera</taxon>
        <taxon>Endopterygota</taxon>
        <taxon>Diptera</taxon>
        <taxon>Nematocera</taxon>
        <taxon>Psychodoidea</taxon>
        <taxon>Psychodidae</taxon>
        <taxon>Phlebotomus</taxon>
        <taxon>Phlebotomus</taxon>
    </lineage>
</organism>
<keyword evidence="9" id="KW-0460">Magnesium</keyword>
<dbReference type="Pfam" id="PF03372">
    <property type="entry name" value="Exo_endo_phos"/>
    <property type="match status" value="1"/>
</dbReference>
<sequence length="409" mass="46295">MNISLSILTINIWGIPFVSKDREARVRRIAEELATGRYDVVSLQEVWSETDFQYLKSQSEAVLPYSHYFYSGVVGSGLCVLSKYPIVAAFFHAWSVNGYVHRIQHGDWFGGKGVGLCKISVQGHPINFYTAHLHAEYNRKCDDYMAHRVIQAFDTAQFIQQTRNDNIVQILAGDLNTEPGDLAYRVLLSTSELRDAYQKTAQHGTNECPLNPYTCEESRQSIPEGKRIDYILYRVGGGSRATRIEYKVLTPEQCFSDHEAVHAKLEIVPPKLSRESSLEHINGDDAEISELDATCPSDKSPTDSQIPCHLTSLTEGIQICEDSLKQLNSDRKFYLWISFAIIITLIMFSDFEAPYGFRMAYLVARILLTFLTAFFLFMGTLWNVIERHGILAGKLEMEIALRNIPNPGT</sequence>
<protein>
    <recommendedName>
        <fullName evidence="5">sphingomyelin phosphodiesterase</fullName>
        <ecNumber evidence="5">3.1.4.12</ecNumber>
    </recommendedName>
</protein>
<evidence type="ECO:0000256" key="8">
    <source>
        <dbReference type="ARBA" id="ARBA00022801"/>
    </source>
</evidence>
<dbReference type="InterPro" id="IPR036691">
    <property type="entry name" value="Endo/exonu/phosph_ase_sf"/>
</dbReference>
<dbReference type="VEuPathDB" id="VectorBase:PPAI011109"/>
<evidence type="ECO:0000313" key="16">
    <source>
        <dbReference type="Proteomes" id="UP000092462"/>
    </source>
</evidence>
<proteinExistence type="inferred from homology"/>
<evidence type="ECO:0000256" key="11">
    <source>
        <dbReference type="ARBA" id="ARBA00022989"/>
    </source>
</evidence>
<evidence type="ECO:0000256" key="3">
    <source>
        <dbReference type="ARBA" id="ARBA00004991"/>
    </source>
</evidence>
<dbReference type="InterPro" id="IPR038772">
    <property type="entry name" value="Sph/SMPD2-like"/>
</dbReference>
<comment type="pathway">
    <text evidence="3">Sphingolipid metabolism.</text>
</comment>
<dbReference type="InterPro" id="IPR005135">
    <property type="entry name" value="Endo/exonuclease/phosphatase"/>
</dbReference>
<dbReference type="GO" id="GO:0006665">
    <property type="term" value="P:sphingolipid metabolic process"/>
    <property type="evidence" value="ECO:0007669"/>
    <property type="project" value="UniProtKB-KW"/>
</dbReference>
<dbReference type="Gene3D" id="3.60.10.10">
    <property type="entry name" value="Endonuclease/exonuclease/phosphatase"/>
    <property type="match status" value="1"/>
</dbReference>
<dbReference type="Proteomes" id="UP000092462">
    <property type="component" value="Unassembled WGS sequence"/>
</dbReference>
<keyword evidence="8" id="KW-0378">Hydrolase</keyword>
<feature type="domain" description="Endonuclease/exonuclease/phosphatase" evidence="14">
    <location>
        <begin position="8"/>
        <end position="258"/>
    </location>
</feature>
<dbReference type="EnsemblMetazoa" id="PPAI011109-RA">
    <property type="protein sequence ID" value="PPAI011109-PA"/>
    <property type="gene ID" value="PPAI011109"/>
</dbReference>
<dbReference type="PANTHER" id="PTHR16320:SF24">
    <property type="entry name" value="PHOSPHODIESTERASE, PUTATIVE-RELATED"/>
    <property type="match status" value="1"/>
</dbReference>
<dbReference type="PANTHER" id="PTHR16320">
    <property type="entry name" value="SPHINGOMYELINASE FAMILY MEMBER"/>
    <property type="match status" value="1"/>
</dbReference>
<dbReference type="GO" id="GO:0046872">
    <property type="term" value="F:metal ion binding"/>
    <property type="evidence" value="ECO:0007669"/>
    <property type="project" value="UniProtKB-KW"/>
</dbReference>
<accession>A0A1B0DRC6</accession>
<dbReference type="EMBL" id="AJVK01019877">
    <property type="status" value="NOT_ANNOTATED_CDS"/>
    <property type="molecule type" value="Genomic_DNA"/>
</dbReference>
<comment type="similarity">
    <text evidence="4">Belongs to the neutral sphingomyelinase family.</text>
</comment>
<dbReference type="VEuPathDB" id="VectorBase:PPAPM1_002819"/>
<comment type="pathway">
    <text evidence="2">Lipid metabolism; sphingolipid metabolism.</text>
</comment>
<dbReference type="GO" id="GO:0016020">
    <property type="term" value="C:membrane"/>
    <property type="evidence" value="ECO:0007669"/>
    <property type="project" value="UniProtKB-SubCell"/>
</dbReference>
<evidence type="ECO:0000256" key="5">
    <source>
        <dbReference type="ARBA" id="ARBA00012369"/>
    </source>
</evidence>
<evidence type="ECO:0000256" key="4">
    <source>
        <dbReference type="ARBA" id="ARBA00006335"/>
    </source>
</evidence>
<dbReference type="SUPFAM" id="SSF56219">
    <property type="entry name" value="DNase I-like"/>
    <property type="match status" value="1"/>
</dbReference>
<keyword evidence="7" id="KW-0479">Metal-binding</keyword>
<evidence type="ECO:0000256" key="10">
    <source>
        <dbReference type="ARBA" id="ARBA00022919"/>
    </source>
</evidence>
<name>A0A1B0DRC6_PHLPP</name>
<dbReference type="GO" id="GO:0004767">
    <property type="term" value="F:sphingomyelin phosphodiesterase activity"/>
    <property type="evidence" value="ECO:0007669"/>
    <property type="project" value="UniProtKB-EC"/>
</dbReference>